<protein>
    <submittedName>
        <fullName evidence="3">Uncharacterized protein</fullName>
    </submittedName>
</protein>
<keyword evidence="2" id="KW-1133">Transmembrane helix</keyword>
<keyword evidence="2" id="KW-0812">Transmembrane</keyword>
<dbReference type="Proteomes" id="UP000324022">
    <property type="component" value="Unassembled WGS sequence"/>
</dbReference>
<proteinExistence type="predicted"/>
<feature type="transmembrane region" description="Helical" evidence="2">
    <location>
        <begin position="165"/>
        <end position="184"/>
    </location>
</feature>
<feature type="region of interest" description="Disordered" evidence="1">
    <location>
        <begin position="405"/>
        <end position="442"/>
    </location>
</feature>
<feature type="transmembrane region" description="Helical" evidence="2">
    <location>
        <begin position="77"/>
        <end position="102"/>
    </location>
</feature>
<feature type="compositionally biased region" description="Polar residues" evidence="1">
    <location>
        <begin position="351"/>
        <end position="366"/>
    </location>
</feature>
<feature type="transmembrane region" description="Helical" evidence="2">
    <location>
        <begin position="122"/>
        <end position="144"/>
    </location>
</feature>
<dbReference type="AlphaFoldDB" id="A0A5C3DNY2"/>
<dbReference type="EMBL" id="OOIN01000001">
    <property type="protein sequence ID" value="SPO19835.1"/>
    <property type="molecule type" value="Genomic_DNA"/>
</dbReference>
<sequence length="546" mass="59538">MSDSTWKQDIAWRHRILLVVENAANNQTSAAQYVPVELVRNGVTYIILYSMFATLLFVLLCAVLFKNGLSPQKRRLPFVWVLGFAMLGGLLGSTLNTVFWAYQLFGNVSEDTMFRLWMSSTAMLYIVPLITHFAIQLRLLSFYPPTLASRSKRIAISILPTLMKIARLTTISITLHNSSVAYRASGFGYTVSKAANDTSNLFTLIFQLVDTVYASVFLLWRYWHLGRRDNELMSKKSHPAVRWSKQIMFAIAFGYVLPTIYALALVLSKALSLSAVDMGFMLVANVYVQAFGAVLASLSSAYKWREDRFTDDLAPDNAVLPGMRDVNDPFATGATPTRDTRHTPALESIMSEASTPSRPNFLTSRLPSLDSRRRGASHLGGPANETSSFAPGVAPIVTDGIGVVTHGRHSGDISPKSSAHHASEADKHTDVKYNTGTPGTVDGISLEFPVAYALQQYESRRSSDATLFAPTGGMDKHDGPTRKASASLLDGNSPTPNASRPGSRPGSSGTGRIQRLGSSRSVPRDGSLQEVEEGTATSSPAKSREV</sequence>
<evidence type="ECO:0000313" key="4">
    <source>
        <dbReference type="Proteomes" id="UP000324022"/>
    </source>
</evidence>
<feature type="transmembrane region" description="Helical" evidence="2">
    <location>
        <begin position="204"/>
        <end position="225"/>
    </location>
</feature>
<evidence type="ECO:0000256" key="1">
    <source>
        <dbReference type="SAM" id="MobiDB-lite"/>
    </source>
</evidence>
<name>A0A5C3DNY2_9BASI</name>
<feature type="compositionally biased region" description="Basic and acidic residues" evidence="1">
    <location>
        <begin position="421"/>
        <end position="431"/>
    </location>
</feature>
<feature type="transmembrane region" description="Helical" evidence="2">
    <location>
        <begin position="43"/>
        <end position="65"/>
    </location>
</feature>
<feature type="transmembrane region" description="Helical" evidence="2">
    <location>
        <begin position="246"/>
        <end position="267"/>
    </location>
</feature>
<organism evidence="3 4">
    <name type="scientific">Ustilago trichophora</name>
    <dbReference type="NCBI Taxonomy" id="86804"/>
    <lineage>
        <taxon>Eukaryota</taxon>
        <taxon>Fungi</taxon>
        <taxon>Dikarya</taxon>
        <taxon>Basidiomycota</taxon>
        <taxon>Ustilaginomycotina</taxon>
        <taxon>Ustilaginomycetes</taxon>
        <taxon>Ustilaginales</taxon>
        <taxon>Ustilaginaceae</taxon>
        <taxon>Ustilago</taxon>
    </lineage>
</organism>
<dbReference type="OrthoDB" id="2549401at2759"/>
<keyword evidence="2" id="KW-0472">Membrane</keyword>
<gene>
    <name evidence="3" type="ORF">UTRI_00230_B</name>
</gene>
<evidence type="ECO:0000256" key="2">
    <source>
        <dbReference type="SAM" id="Phobius"/>
    </source>
</evidence>
<accession>A0A5C3DNY2</accession>
<feature type="region of interest" description="Disordered" evidence="1">
    <location>
        <begin position="349"/>
        <end position="392"/>
    </location>
</feature>
<feature type="compositionally biased region" description="Low complexity" evidence="1">
    <location>
        <begin position="499"/>
        <end position="512"/>
    </location>
</feature>
<keyword evidence="4" id="KW-1185">Reference proteome</keyword>
<feature type="compositionally biased region" description="Polar residues" evidence="1">
    <location>
        <begin position="535"/>
        <end position="546"/>
    </location>
</feature>
<feature type="region of interest" description="Disordered" evidence="1">
    <location>
        <begin position="466"/>
        <end position="546"/>
    </location>
</feature>
<reference evidence="3 4" key="1">
    <citation type="submission" date="2018-03" db="EMBL/GenBank/DDBJ databases">
        <authorList>
            <person name="Guldener U."/>
        </authorList>
    </citation>
    <scope>NUCLEOTIDE SEQUENCE [LARGE SCALE GENOMIC DNA]</scope>
    <source>
        <strain evidence="3 4">NBRC100155</strain>
    </source>
</reference>
<evidence type="ECO:0000313" key="3">
    <source>
        <dbReference type="EMBL" id="SPO19835.1"/>
    </source>
</evidence>
<feature type="transmembrane region" description="Helical" evidence="2">
    <location>
        <begin position="279"/>
        <end position="298"/>
    </location>
</feature>